<dbReference type="InterPro" id="IPR032719">
    <property type="entry name" value="WbsX"/>
</dbReference>
<protein>
    <submittedName>
        <fullName evidence="1">Glycosyl transferase</fullName>
    </submittedName>
</protein>
<dbReference type="Pfam" id="PF14307">
    <property type="entry name" value="Glyco_tran_WbsX"/>
    <property type="match status" value="1"/>
</dbReference>
<dbReference type="CDD" id="cd11579">
    <property type="entry name" value="Glyco_tran_WbsX"/>
    <property type="match status" value="1"/>
</dbReference>
<dbReference type="EMBL" id="AP027742">
    <property type="protein sequence ID" value="BDZ77310.1"/>
    <property type="molecule type" value="Genomic_DNA"/>
</dbReference>
<dbReference type="Gene3D" id="3.20.20.80">
    <property type="entry name" value="Glycosidases"/>
    <property type="match status" value="1"/>
</dbReference>
<evidence type="ECO:0000313" key="1">
    <source>
        <dbReference type="EMBL" id="BDZ77310.1"/>
    </source>
</evidence>
<dbReference type="PANTHER" id="PTHR41244">
    <property type="entry name" value="RHAMNAN SYNTHESIS F"/>
    <property type="match status" value="1"/>
</dbReference>
<gene>
    <name evidence="1" type="ORF">Lac1_14930</name>
</gene>
<accession>A0ABN6YW76</accession>
<keyword evidence="2" id="KW-1185">Reference proteome</keyword>
<reference evidence="2" key="1">
    <citation type="journal article" date="2023" name="Int. J. Syst. Evol. Microbiol.">
        <title>Claveliimonas bilis gen. nov., sp. nov., deoxycholic acid-producing bacteria isolated from human faeces, and reclassification of Sellimonas monacensis Zenner et al. 2021 as Claveliimonas monacensis comb. nov.</title>
        <authorList>
            <person name="Hisatomi A."/>
            <person name="Kastawa N.W.E.P.G."/>
            <person name="Song I."/>
            <person name="Ohkuma M."/>
            <person name="Fukiya S."/>
            <person name="Sakamoto M."/>
        </authorList>
    </citation>
    <scope>NUCLEOTIDE SEQUENCE [LARGE SCALE GENOMIC DNA]</scope>
    <source>
        <strain evidence="2">12BBH14</strain>
    </source>
</reference>
<organism evidence="1 2">
    <name type="scientific">Claveliimonas bilis</name>
    <dbReference type="NCBI Taxonomy" id="3028070"/>
    <lineage>
        <taxon>Bacteria</taxon>
        <taxon>Bacillati</taxon>
        <taxon>Bacillota</taxon>
        <taxon>Clostridia</taxon>
        <taxon>Lachnospirales</taxon>
        <taxon>Lachnospiraceae</taxon>
        <taxon>Claveliimonas</taxon>
    </lineage>
</organism>
<keyword evidence="1" id="KW-0808">Transferase</keyword>
<sequence>MKVLAMYLPQYHRMKENDEWWGEGYTEWTAVKSAKPCYRGHKQPNVPLKKFYYNLAEEDGSTWAEQAQLAREYGIYGFCIYHYWFKTGQQLMEKPMEILLDHPEIDINYCYCWANENWTRTWDGKSNHILRKQEYGDIDEWRNHFYYLLKFFEDPRYIKIDNKPVLNIYHSAKIPCLAEMKCEWNRMARENGFNGIYLVSGNTFFTLDKRYDLIDAYYNFEPLYTFKYKSPLWNKGAYKAASIMRHLYNKVTGKTILEKRVPSKRFVKWMGKPDMQKAKIVFPGACPRWDNTPRKGYKGMEYVGLDLDSFRQQLWAAKKEYKDSEFIYINAWNEWGESAYLEPDEMMEYSFLEVVRDAFKNS</sequence>
<dbReference type="RefSeq" id="WP_316264335.1">
    <property type="nucleotide sequence ID" value="NZ_AP027742.1"/>
</dbReference>
<dbReference type="Proteomes" id="UP001305815">
    <property type="component" value="Chromosome"/>
</dbReference>
<dbReference type="PANTHER" id="PTHR41244:SF1">
    <property type="entry name" value="GLYCOSYLTRANSFERASE"/>
    <property type="match status" value="1"/>
</dbReference>
<proteinExistence type="predicted"/>
<evidence type="ECO:0000313" key="2">
    <source>
        <dbReference type="Proteomes" id="UP001305815"/>
    </source>
</evidence>
<name>A0ABN6YW76_9FIRM</name>
<dbReference type="GO" id="GO:0016740">
    <property type="term" value="F:transferase activity"/>
    <property type="evidence" value="ECO:0007669"/>
    <property type="project" value="UniProtKB-KW"/>
</dbReference>